<sequence length="126" mass="13613">MRSLLKRVPLTLLGFVSLLLAFFALGTSIYALAAGSAVAGMIAVSMVILMAVSIFGFRAGARIRAESNDSGIDIPGENILATPLRREQIDRYMEMYRGVRDNHEQLLEVAGTPGGDATKLMERRAA</sequence>
<evidence type="ECO:0000313" key="3">
    <source>
        <dbReference type="Proteomes" id="UP000094053"/>
    </source>
</evidence>
<dbReference type="AlphaFoldDB" id="A0A1E3RM46"/>
<keyword evidence="1" id="KW-0472">Membrane</keyword>
<keyword evidence="3" id="KW-1185">Reference proteome</keyword>
<name>A0A1E3RM46_MYCFV</name>
<dbReference type="EMBL" id="MIHA01000005">
    <property type="protein sequence ID" value="ODQ90965.1"/>
    <property type="molecule type" value="Genomic_DNA"/>
</dbReference>
<comment type="caution">
    <text evidence="2">The sequence shown here is derived from an EMBL/GenBank/DDBJ whole genome shotgun (WGS) entry which is preliminary data.</text>
</comment>
<proteinExistence type="predicted"/>
<protein>
    <submittedName>
        <fullName evidence="2">Uncharacterized protein</fullName>
    </submittedName>
</protein>
<dbReference type="RefSeq" id="WP_069413355.1">
    <property type="nucleotide sequence ID" value="NZ_JACKUL010000026.1"/>
</dbReference>
<evidence type="ECO:0000313" key="2">
    <source>
        <dbReference type="EMBL" id="ODQ90965.1"/>
    </source>
</evidence>
<reference evidence="3" key="1">
    <citation type="submission" date="2016-09" db="EMBL/GenBank/DDBJ databases">
        <authorList>
            <person name="Greninger A.L."/>
            <person name="Jerome K.R."/>
            <person name="Mcnair B."/>
            <person name="Wallis C."/>
            <person name="Fang F."/>
        </authorList>
    </citation>
    <scope>NUCLEOTIDE SEQUENCE [LARGE SCALE GENOMIC DNA]</scope>
    <source>
        <strain evidence="3">M6</strain>
    </source>
</reference>
<keyword evidence="1" id="KW-0812">Transmembrane</keyword>
<dbReference type="STRING" id="1776.BHQ18_09315"/>
<feature type="transmembrane region" description="Helical" evidence="1">
    <location>
        <begin position="38"/>
        <end position="57"/>
    </location>
</feature>
<dbReference type="Proteomes" id="UP000094053">
    <property type="component" value="Unassembled WGS sequence"/>
</dbReference>
<organism evidence="2 3">
    <name type="scientific">Mycolicibacterium flavescens</name>
    <name type="common">Mycobacterium flavescens</name>
    <dbReference type="NCBI Taxonomy" id="1776"/>
    <lineage>
        <taxon>Bacteria</taxon>
        <taxon>Bacillati</taxon>
        <taxon>Actinomycetota</taxon>
        <taxon>Actinomycetes</taxon>
        <taxon>Mycobacteriales</taxon>
        <taxon>Mycobacteriaceae</taxon>
        <taxon>Mycolicibacterium</taxon>
    </lineage>
</organism>
<gene>
    <name evidence="2" type="ORF">BHQ18_09315</name>
</gene>
<evidence type="ECO:0000256" key="1">
    <source>
        <dbReference type="SAM" id="Phobius"/>
    </source>
</evidence>
<keyword evidence="1" id="KW-1133">Transmembrane helix</keyword>
<feature type="transmembrane region" description="Helical" evidence="1">
    <location>
        <begin position="12"/>
        <end position="32"/>
    </location>
</feature>
<accession>A0A1E3RM46</accession>